<feature type="region of interest" description="Disordered" evidence="10">
    <location>
        <begin position="920"/>
        <end position="947"/>
    </location>
</feature>
<dbReference type="SMART" id="SM00926">
    <property type="entry name" value="Molybdop_Fe4S4"/>
    <property type="match status" value="1"/>
</dbReference>
<dbReference type="PROSITE" id="PS00198">
    <property type="entry name" value="4FE4S_FER_1"/>
    <property type="match status" value="1"/>
</dbReference>
<dbReference type="PANTHER" id="PTHR43105">
    <property type="entry name" value="RESPIRATORY NITRATE REDUCTASE"/>
    <property type="match status" value="1"/>
</dbReference>
<evidence type="ECO:0000259" key="14">
    <source>
        <dbReference type="PROSITE" id="PS51839"/>
    </source>
</evidence>
<dbReference type="SUPFAM" id="SSF53706">
    <property type="entry name" value="Formate dehydrogenase/DMSO reductase, domains 1-3"/>
    <property type="match status" value="1"/>
</dbReference>
<keyword evidence="16" id="KW-1185">Reference proteome</keyword>
<dbReference type="GO" id="GO:0051537">
    <property type="term" value="F:2 iron, 2 sulfur cluster binding"/>
    <property type="evidence" value="ECO:0007669"/>
    <property type="project" value="UniProtKB-KW"/>
</dbReference>
<dbReference type="Gene3D" id="3.10.20.740">
    <property type="match status" value="1"/>
</dbReference>
<evidence type="ECO:0000259" key="11">
    <source>
        <dbReference type="PROSITE" id="PS51085"/>
    </source>
</evidence>
<reference evidence="15 16" key="1">
    <citation type="journal article" date="2013" name="J. Microbiol. Biotechnol.">
        <title>Novosphingobium ginsenosidimutans sp. nov., with the ability to convert ginsenoside.</title>
        <authorList>
            <person name="Kim J.K."/>
            <person name="He D."/>
            <person name="Liu Q.M."/>
            <person name="Park H.Y."/>
            <person name="Jung M.S."/>
            <person name="Yoon M.H."/>
            <person name="Kim S.C."/>
            <person name="Im W.T."/>
        </authorList>
    </citation>
    <scope>NUCLEOTIDE SEQUENCE [LARGE SCALE GENOMIC DNA]</scope>
    <source>
        <strain evidence="15 16">FW-6</strain>
    </source>
</reference>
<dbReference type="Gene3D" id="2.20.25.90">
    <property type="entry name" value="ADC-like domains"/>
    <property type="match status" value="1"/>
</dbReference>
<evidence type="ECO:0000256" key="3">
    <source>
        <dbReference type="ARBA" id="ARBA00022485"/>
    </source>
</evidence>
<dbReference type="InterPro" id="IPR006657">
    <property type="entry name" value="MoPterin_dinucl-bd_dom"/>
</dbReference>
<dbReference type="GO" id="GO:0022904">
    <property type="term" value="P:respiratory electron transport chain"/>
    <property type="evidence" value="ECO:0007669"/>
    <property type="project" value="TreeGrafter"/>
</dbReference>
<dbReference type="CDD" id="cd02753">
    <property type="entry name" value="MopB_Formate-Dh-H"/>
    <property type="match status" value="1"/>
</dbReference>
<dbReference type="GO" id="GO:0008863">
    <property type="term" value="F:formate dehydrogenase (NAD+) activity"/>
    <property type="evidence" value="ECO:0007669"/>
    <property type="project" value="InterPro"/>
</dbReference>
<keyword evidence="3" id="KW-0004">4Fe-4S</keyword>
<dbReference type="AlphaFoldDB" id="A0A5B8S8Z1"/>
<dbReference type="Pfam" id="PF12838">
    <property type="entry name" value="Fer4_7"/>
    <property type="match status" value="1"/>
</dbReference>
<dbReference type="Pfam" id="PF01568">
    <property type="entry name" value="Molydop_binding"/>
    <property type="match status" value="1"/>
</dbReference>
<gene>
    <name evidence="15" type="ORF">FRF71_13410</name>
</gene>
<dbReference type="Pfam" id="PF13510">
    <property type="entry name" value="Fer2_4"/>
    <property type="match status" value="1"/>
</dbReference>
<dbReference type="EMBL" id="CP042345">
    <property type="protein sequence ID" value="QEA17047.1"/>
    <property type="molecule type" value="Genomic_DNA"/>
</dbReference>
<dbReference type="InterPro" id="IPR036010">
    <property type="entry name" value="2Fe-2S_ferredoxin-like_sf"/>
</dbReference>
<evidence type="ECO:0000256" key="8">
    <source>
        <dbReference type="ARBA" id="ARBA00023004"/>
    </source>
</evidence>
<feature type="domain" description="2Fe-2S ferredoxin-type" evidence="11">
    <location>
        <begin position="18"/>
        <end position="96"/>
    </location>
</feature>
<feature type="domain" description="4Fe-4S ferredoxin-type" evidence="12">
    <location>
        <begin position="202"/>
        <end position="231"/>
    </location>
</feature>
<comment type="similarity">
    <text evidence="2">In the C-terminal section; belongs to the prokaryotic molybdopterin-containing oxidoreductase family.</text>
</comment>
<dbReference type="PROSITE" id="PS51379">
    <property type="entry name" value="4FE4S_FER_2"/>
    <property type="match status" value="2"/>
</dbReference>
<evidence type="ECO:0000256" key="6">
    <source>
        <dbReference type="ARBA" id="ARBA00022737"/>
    </source>
</evidence>
<proteinExistence type="inferred from homology"/>
<dbReference type="SMART" id="SM00929">
    <property type="entry name" value="NADH-G_4Fe-4S_3"/>
    <property type="match status" value="1"/>
</dbReference>
<evidence type="ECO:0000256" key="10">
    <source>
        <dbReference type="SAM" id="MobiDB-lite"/>
    </source>
</evidence>
<dbReference type="PANTHER" id="PTHR43105:SF14">
    <property type="entry name" value="FORMATE DEHYDROGENASE H"/>
    <property type="match status" value="1"/>
</dbReference>
<keyword evidence="7" id="KW-0560">Oxidoreductase</keyword>
<dbReference type="SUPFAM" id="SSF54292">
    <property type="entry name" value="2Fe-2S ferredoxin-like"/>
    <property type="match status" value="1"/>
</dbReference>
<evidence type="ECO:0000256" key="7">
    <source>
        <dbReference type="ARBA" id="ARBA00023002"/>
    </source>
</evidence>
<name>A0A5B8S8Z1_9SPHN</name>
<comment type="similarity">
    <text evidence="1">Belongs to the complex I 75 kDa subunit family.</text>
</comment>
<evidence type="ECO:0000256" key="9">
    <source>
        <dbReference type="ARBA" id="ARBA00023014"/>
    </source>
</evidence>
<dbReference type="RefSeq" id="WP_147091126.1">
    <property type="nucleotide sequence ID" value="NZ_BAABJD010000002.1"/>
</dbReference>
<dbReference type="SUPFAM" id="SSF54862">
    <property type="entry name" value="4Fe-4S ferredoxins"/>
    <property type="match status" value="1"/>
</dbReference>
<organism evidence="15 16">
    <name type="scientific">Novosphingobium ginsenosidimutans</name>
    <dbReference type="NCBI Taxonomy" id="1176536"/>
    <lineage>
        <taxon>Bacteria</taxon>
        <taxon>Pseudomonadati</taxon>
        <taxon>Pseudomonadota</taxon>
        <taxon>Alphaproteobacteria</taxon>
        <taxon>Sphingomonadales</taxon>
        <taxon>Sphingomonadaceae</taxon>
        <taxon>Novosphingobium</taxon>
    </lineage>
</organism>
<evidence type="ECO:0000256" key="1">
    <source>
        <dbReference type="ARBA" id="ARBA00005404"/>
    </source>
</evidence>
<dbReference type="Gene3D" id="2.40.40.20">
    <property type="match status" value="1"/>
</dbReference>
<dbReference type="Pfam" id="PF10588">
    <property type="entry name" value="NADH-G_4Fe-4S_3"/>
    <property type="match status" value="1"/>
</dbReference>
<dbReference type="PIRSF" id="PIRSF036643">
    <property type="entry name" value="FDH_alpha"/>
    <property type="match status" value="1"/>
</dbReference>
<dbReference type="KEGG" id="ngf:FRF71_13410"/>
<dbReference type="CDD" id="cd00508">
    <property type="entry name" value="MopB_CT_Fdh-Nap-like"/>
    <property type="match status" value="1"/>
</dbReference>
<dbReference type="InterPro" id="IPR006963">
    <property type="entry name" value="Mopterin_OxRdtase_4Fe-4S_dom"/>
</dbReference>
<dbReference type="InterPro" id="IPR001041">
    <property type="entry name" value="2Fe-2S_ferredoxin-type"/>
</dbReference>
<accession>A0A5B8S8Z1</accession>
<evidence type="ECO:0000256" key="2">
    <source>
        <dbReference type="ARBA" id="ARBA00007023"/>
    </source>
</evidence>
<feature type="domain" description="4Fe-4S ferredoxin-type" evidence="12">
    <location>
        <begin position="158"/>
        <end position="189"/>
    </location>
</feature>
<dbReference type="InterPro" id="IPR041924">
    <property type="entry name" value="Formate_Dh-H_N"/>
</dbReference>
<feature type="compositionally biased region" description="Polar residues" evidence="10">
    <location>
        <begin position="920"/>
        <end position="935"/>
    </location>
</feature>
<dbReference type="SUPFAM" id="SSF50692">
    <property type="entry name" value="ADC-like"/>
    <property type="match status" value="1"/>
</dbReference>
<dbReference type="Gene3D" id="3.40.228.10">
    <property type="entry name" value="Dimethylsulfoxide Reductase, domain 2"/>
    <property type="match status" value="1"/>
</dbReference>
<dbReference type="GO" id="GO:1990204">
    <property type="term" value="C:oxidoreductase complex"/>
    <property type="evidence" value="ECO:0007669"/>
    <property type="project" value="UniProtKB-ARBA"/>
</dbReference>
<evidence type="ECO:0000313" key="16">
    <source>
        <dbReference type="Proteomes" id="UP000321172"/>
    </source>
</evidence>
<evidence type="ECO:0000313" key="15">
    <source>
        <dbReference type="EMBL" id="QEA17047.1"/>
    </source>
</evidence>
<sequence length="947" mass="103095">MGYERQVDFGTPAVQSDSAVSLTIDGRSVTVPAGTSIMRAAAESGGSIPSLCATDSVKAFGSCRMCLVQIEGRRGTPASCTTPVEPGMVVHTQTALLTRLRRGVMELYISDHPLDCLTCSANNDCELQDTAAEVGLRDVRYGYAGENHLGLETDASNPYFDFDPSKCIACSRCVRACDEVQGTLALTMDGRGFASKISAGQAGDDFLSSECVSCGACVQACPTATLQEKAVKEIGKPERAVITTCAYCGVGCTFRAEMRGEQLVRMVPWKDGKANRGHSCVKGRFAWGYANHQDRITEPMIRDSIEEPWRVVSWAEAFAHTAARLNAIKAQHGPRALGGITSSRCTNEETFLVQKLVRAGFGSNNVDTCARVCHSPTGYGLKTTFGTSAGTQDFDSVMDSDVILVIGANPTDAHPVFASRMKRRLRQGAKLIVIDPRRIDLVRSPHIQAAHHLPLQPGTNVAVLTAMAHVIVTEGLADEAFIRERCDWDEYQDWARFVSDEKHSPEVLEAVTRVPAAELRAAARLFATGGNGAIYYGLGVTEHSQGSSTVMAIANLAMVTGNIGRRGVGVNPLRGQNNVQGACDMGSFPHELSGYRHISDVATRGLFEQVWGVTLDPEPGLRIPNMLDAALDGSFRAIYIQGEDILQSDPNTHHVAAGLKAMELVIVHDLFLNETANYAHVFLPGSTFLEKNGTFTNAERRIQLVRKVMEPANGLEDWEVTQEIARAMGLEWNYAHPSEIMDEIARLTPTFAGVSFGRLDREGSLQWPVNDKAPDGSPIMHVDGFVRGKGKFVVTDYVPTDEKTGPRFPLLLTTGRILSQYNVGAQTRRTANTVWHDEDLLEIHPTDAENRGIKSGDWVRLASRTGETTLRAEVTERVAPGVVYTTFHHPATQANVVTTEFSDWATNCPEYKVTAVQVSPSNGPTEWQESYASWSEKSRRIAAEPAE</sequence>
<protein>
    <submittedName>
        <fullName evidence="15">Formate dehydrogenase subunit alpha</fullName>
    </submittedName>
</protein>
<dbReference type="GO" id="GO:0051539">
    <property type="term" value="F:4 iron, 4 sulfur cluster binding"/>
    <property type="evidence" value="ECO:0007669"/>
    <property type="project" value="UniProtKB-KW"/>
</dbReference>
<dbReference type="PROSITE" id="PS51669">
    <property type="entry name" value="4FE4S_MOW_BIS_MGD"/>
    <property type="match status" value="1"/>
</dbReference>
<dbReference type="PROSITE" id="PS51085">
    <property type="entry name" value="2FE2S_FER_2"/>
    <property type="match status" value="1"/>
</dbReference>
<dbReference type="InterPro" id="IPR017900">
    <property type="entry name" value="4Fe4S_Fe_S_CS"/>
</dbReference>
<dbReference type="FunFam" id="3.10.20.740:FF:000005">
    <property type="entry name" value="NADH:ubiquinone oxidoreductase subunit"/>
    <property type="match status" value="1"/>
</dbReference>
<evidence type="ECO:0000259" key="12">
    <source>
        <dbReference type="PROSITE" id="PS51379"/>
    </source>
</evidence>
<dbReference type="InterPro" id="IPR006478">
    <property type="entry name" value="Formate_DH_asu"/>
</dbReference>
<dbReference type="InterPro" id="IPR006656">
    <property type="entry name" value="Mopterin_OxRdtase"/>
</dbReference>
<keyword evidence="9" id="KW-0411">Iron-sulfur</keyword>
<dbReference type="Proteomes" id="UP000321172">
    <property type="component" value="Chromosome"/>
</dbReference>
<dbReference type="FunFam" id="2.20.25.90:FF:000001">
    <property type="entry name" value="Formate dehydrogenase subunit alpha"/>
    <property type="match status" value="1"/>
</dbReference>
<keyword evidence="6" id="KW-0677">Repeat</keyword>
<evidence type="ECO:0000256" key="5">
    <source>
        <dbReference type="ARBA" id="ARBA00022723"/>
    </source>
</evidence>
<dbReference type="InterPro" id="IPR017896">
    <property type="entry name" value="4Fe4S_Fe-S-bd"/>
</dbReference>
<dbReference type="InterPro" id="IPR050123">
    <property type="entry name" value="Prok_molybdopt-oxidoreductase"/>
</dbReference>
<dbReference type="GO" id="GO:0043546">
    <property type="term" value="F:molybdopterin cofactor binding"/>
    <property type="evidence" value="ECO:0007669"/>
    <property type="project" value="InterPro"/>
</dbReference>
<dbReference type="InterPro" id="IPR009010">
    <property type="entry name" value="Asp_de-COase-like_dom_sf"/>
</dbReference>
<dbReference type="OrthoDB" id="9816402at2"/>
<keyword evidence="5" id="KW-0479">Metal-binding</keyword>
<dbReference type="GO" id="GO:0016020">
    <property type="term" value="C:membrane"/>
    <property type="evidence" value="ECO:0007669"/>
    <property type="project" value="TreeGrafter"/>
</dbReference>
<dbReference type="Gene3D" id="3.30.70.20">
    <property type="match status" value="1"/>
</dbReference>
<dbReference type="GO" id="GO:0003954">
    <property type="term" value="F:NADH dehydrogenase activity"/>
    <property type="evidence" value="ECO:0007669"/>
    <property type="project" value="TreeGrafter"/>
</dbReference>
<dbReference type="PROSITE" id="PS51839">
    <property type="entry name" value="4FE4S_HC3"/>
    <property type="match status" value="1"/>
</dbReference>
<dbReference type="Gene3D" id="3.40.50.740">
    <property type="match status" value="1"/>
</dbReference>
<evidence type="ECO:0000259" key="13">
    <source>
        <dbReference type="PROSITE" id="PS51669"/>
    </source>
</evidence>
<dbReference type="CDD" id="cd00207">
    <property type="entry name" value="fer2"/>
    <property type="match status" value="1"/>
</dbReference>
<dbReference type="NCBIfam" id="TIGR01591">
    <property type="entry name" value="Fdh-alpha"/>
    <property type="match status" value="1"/>
</dbReference>
<evidence type="ECO:0000256" key="4">
    <source>
        <dbReference type="ARBA" id="ARBA00022714"/>
    </source>
</evidence>
<dbReference type="GO" id="GO:0046872">
    <property type="term" value="F:metal ion binding"/>
    <property type="evidence" value="ECO:0007669"/>
    <property type="project" value="UniProtKB-KW"/>
</dbReference>
<feature type="compositionally biased region" description="Basic and acidic residues" evidence="10">
    <location>
        <begin position="936"/>
        <end position="947"/>
    </location>
</feature>
<feature type="domain" description="4Fe-4S His(Cys)3-ligated-type" evidence="14">
    <location>
        <begin position="96"/>
        <end position="135"/>
    </location>
</feature>
<keyword evidence="8" id="KW-0408">Iron</keyword>
<dbReference type="Pfam" id="PF00384">
    <property type="entry name" value="Molybdopterin"/>
    <property type="match status" value="1"/>
</dbReference>
<dbReference type="GO" id="GO:0015942">
    <property type="term" value="P:formate metabolic process"/>
    <property type="evidence" value="ECO:0007669"/>
    <property type="project" value="InterPro"/>
</dbReference>
<dbReference type="Pfam" id="PF04879">
    <property type="entry name" value="Molybdop_Fe4S4"/>
    <property type="match status" value="1"/>
</dbReference>
<feature type="domain" description="4Fe-4S Mo/W bis-MGD-type" evidence="13">
    <location>
        <begin position="238"/>
        <end position="294"/>
    </location>
</feature>
<dbReference type="InterPro" id="IPR019574">
    <property type="entry name" value="NADH_UbQ_OxRdtase_Gsu_4Fe4S-bd"/>
</dbReference>
<dbReference type="FunFam" id="3.30.70.20:FF:000035">
    <property type="entry name" value="Iron hydrogenase 1"/>
    <property type="match status" value="1"/>
</dbReference>
<keyword evidence="4" id="KW-0001">2Fe-2S</keyword>